<reference evidence="6 7" key="1">
    <citation type="submission" date="2015-09" db="EMBL/GenBank/DDBJ databases">
        <title>Draft genome sequence of Kouleothrix aurantiaca JCM 19913.</title>
        <authorList>
            <person name="Hemp J."/>
        </authorList>
    </citation>
    <scope>NUCLEOTIDE SEQUENCE [LARGE SCALE GENOMIC DNA]</scope>
    <source>
        <strain evidence="6 7">COM-B</strain>
    </source>
</reference>
<evidence type="ECO:0000256" key="4">
    <source>
        <dbReference type="SAM" id="SignalP"/>
    </source>
</evidence>
<feature type="chain" id="PRO_5006156193" evidence="4">
    <location>
        <begin position="35"/>
        <end position="369"/>
    </location>
</feature>
<evidence type="ECO:0000256" key="1">
    <source>
        <dbReference type="ARBA" id="ARBA00004196"/>
    </source>
</evidence>
<feature type="signal peptide" evidence="4">
    <location>
        <begin position="1"/>
        <end position="34"/>
    </location>
</feature>
<dbReference type="InterPro" id="IPR025997">
    <property type="entry name" value="SBP_2_dom"/>
</dbReference>
<organism evidence="6 7">
    <name type="scientific">Kouleothrix aurantiaca</name>
    <dbReference type="NCBI Taxonomy" id="186479"/>
    <lineage>
        <taxon>Bacteria</taxon>
        <taxon>Bacillati</taxon>
        <taxon>Chloroflexota</taxon>
        <taxon>Chloroflexia</taxon>
        <taxon>Chloroflexales</taxon>
        <taxon>Roseiflexineae</taxon>
        <taxon>Roseiflexaceae</taxon>
        <taxon>Kouleothrix</taxon>
    </lineage>
</organism>
<sequence length="369" mass="37645">MAYRTPAHRWVKRVGAAWLVIAMLAFLAACGSSAAPTGSTAPTSAGGGAAAPTSGAAAGGDITVGLITKTDTNPFFVKMKEGAQKAADAKGMKLMTAAGKTDGDNQSQVTAIENMVTAGVKGILITPSDTKAIVPAIKKARDAGVLVIALDTPTDPQDATDALFATDNFKAGVLIGQYAKATLGDKAASAKIATLDLLPGITVGVLRHNGFLSGFGTPNVDPKAGTYAENAQVVCSQDTEGNQAKGQTAMENCLQKNPDINLVYTINEPAAFGAYTALKAAGKEKDVLIVSVDGGCQGVKGVVDGQIVATSQQYPLKMAELGVNAVYDFASKGTKVSGYTDTGVTLITDKAATGVDSKDTKFGTENCWG</sequence>
<evidence type="ECO:0000259" key="5">
    <source>
        <dbReference type="Pfam" id="PF13407"/>
    </source>
</evidence>
<protein>
    <submittedName>
        <fullName evidence="6">Sugar ABC transporter</fullName>
    </submittedName>
</protein>
<dbReference type="Proteomes" id="UP000050509">
    <property type="component" value="Unassembled WGS sequence"/>
</dbReference>
<evidence type="ECO:0000256" key="2">
    <source>
        <dbReference type="ARBA" id="ARBA00007639"/>
    </source>
</evidence>
<proteinExistence type="inferred from homology"/>
<feature type="domain" description="Periplasmic binding protein" evidence="5">
    <location>
        <begin position="64"/>
        <end position="331"/>
    </location>
</feature>
<dbReference type="Gene3D" id="3.40.50.2300">
    <property type="match status" value="2"/>
</dbReference>
<name>A0A0P9DF06_9CHLR</name>
<dbReference type="GO" id="GO:0030313">
    <property type="term" value="C:cell envelope"/>
    <property type="evidence" value="ECO:0007669"/>
    <property type="project" value="UniProtKB-SubCell"/>
</dbReference>
<dbReference type="PANTHER" id="PTHR46847">
    <property type="entry name" value="D-ALLOSE-BINDING PERIPLASMIC PROTEIN-RELATED"/>
    <property type="match status" value="1"/>
</dbReference>
<evidence type="ECO:0000313" key="6">
    <source>
        <dbReference type="EMBL" id="KPV54235.1"/>
    </source>
</evidence>
<dbReference type="InterPro" id="IPR028082">
    <property type="entry name" value="Peripla_BP_I"/>
</dbReference>
<dbReference type="AlphaFoldDB" id="A0A0P9DF06"/>
<keyword evidence="7" id="KW-1185">Reference proteome</keyword>
<dbReference type="CDD" id="cd19973">
    <property type="entry name" value="PBP1_ABC_sugar_binding-like"/>
    <property type="match status" value="1"/>
</dbReference>
<dbReference type="PANTHER" id="PTHR46847:SF2">
    <property type="entry name" value="ABC TRANSPORTER SUGAR-BINDING PROTEIN"/>
    <property type="match status" value="1"/>
</dbReference>
<gene>
    <name evidence="6" type="ORF">SE17_05015</name>
</gene>
<keyword evidence="3 4" id="KW-0732">Signal</keyword>
<dbReference type="PATRIC" id="fig|186479.3.peg.10718"/>
<accession>A0A0P9DF06</accession>
<dbReference type="SUPFAM" id="SSF53822">
    <property type="entry name" value="Periplasmic binding protein-like I"/>
    <property type="match status" value="1"/>
</dbReference>
<comment type="caution">
    <text evidence="6">The sequence shown here is derived from an EMBL/GenBank/DDBJ whole genome shotgun (WGS) entry which is preliminary data.</text>
</comment>
<dbReference type="Pfam" id="PF13407">
    <property type="entry name" value="Peripla_BP_4"/>
    <property type="match status" value="1"/>
</dbReference>
<dbReference type="PROSITE" id="PS51257">
    <property type="entry name" value="PROKAR_LIPOPROTEIN"/>
    <property type="match status" value="1"/>
</dbReference>
<evidence type="ECO:0000256" key="3">
    <source>
        <dbReference type="ARBA" id="ARBA00022729"/>
    </source>
</evidence>
<evidence type="ECO:0000313" key="7">
    <source>
        <dbReference type="Proteomes" id="UP000050509"/>
    </source>
</evidence>
<comment type="subcellular location">
    <subcellularLocation>
        <location evidence="1">Cell envelope</location>
    </subcellularLocation>
</comment>
<comment type="similarity">
    <text evidence="2">Belongs to the bacterial solute-binding protein 2 family.</text>
</comment>
<dbReference type="GO" id="GO:0030246">
    <property type="term" value="F:carbohydrate binding"/>
    <property type="evidence" value="ECO:0007669"/>
    <property type="project" value="UniProtKB-ARBA"/>
</dbReference>
<dbReference type="EMBL" id="LJCR01000090">
    <property type="protein sequence ID" value="KPV54235.1"/>
    <property type="molecule type" value="Genomic_DNA"/>
</dbReference>